<evidence type="ECO:0000313" key="2">
    <source>
        <dbReference type="Proteomes" id="UP000184520"/>
    </source>
</evidence>
<sequence length="203" mass="22367">MISNPTLLAAMSSDDPNKLLLLADINWPTGHVYIQSRIGEKYWDNRKWIGVGQYGSVERAQSGSQLGDLMMMLQTIDLAIVNDAVSDNAVARDVKIYLGCMDENRRIEAAELIIYRFIGNVGVDSDTVKKIQLSLVGARARFRAAKNYLRYSAKAWRKLYPGDSYCDDIEGLQSGPLSSYDGSNAVGSGIGRSGGNDPVRRLK</sequence>
<reference evidence="2" key="1">
    <citation type="submission" date="2016-11" db="EMBL/GenBank/DDBJ databases">
        <authorList>
            <person name="Varghese N."/>
            <person name="Submissions S."/>
        </authorList>
    </citation>
    <scope>NUCLEOTIDE SEQUENCE [LARGE SCALE GENOMIC DNA]</scope>
    <source>
        <strain evidence="2">CGMCC 1.8995</strain>
    </source>
</reference>
<dbReference type="OrthoDB" id="6593316at2"/>
<evidence type="ECO:0000313" key="1">
    <source>
        <dbReference type="EMBL" id="SHH40218.1"/>
    </source>
</evidence>
<name>A0A1M5SPF9_9ALTE</name>
<organism evidence="1 2">
    <name type="scientific">Marisediminitalea aggregata</name>
    <dbReference type="NCBI Taxonomy" id="634436"/>
    <lineage>
        <taxon>Bacteria</taxon>
        <taxon>Pseudomonadati</taxon>
        <taxon>Pseudomonadota</taxon>
        <taxon>Gammaproteobacteria</taxon>
        <taxon>Alteromonadales</taxon>
        <taxon>Alteromonadaceae</taxon>
        <taxon>Marisediminitalea</taxon>
    </lineage>
</organism>
<dbReference type="EMBL" id="FQWD01000010">
    <property type="protein sequence ID" value="SHH40218.1"/>
    <property type="molecule type" value="Genomic_DNA"/>
</dbReference>
<proteinExistence type="predicted"/>
<dbReference type="RefSeq" id="WP_073325395.1">
    <property type="nucleotide sequence ID" value="NZ_FQWD01000010.1"/>
</dbReference>
<dbReference type="Proteomes" id="UP000184520">
    <property type="component" value="Unassembled WGS sequence"/>
</dbReference>
<accession>A0A1M5SPF9</accession>
<keyword evidence="2" id="KW-1185">Reference proteome</keyword>
<dbReference type="AlphaFoldDB" id="A0A1M5SPF9"/>
<gene>
    <name evidence="1" type="ORF">SAMN05216361_0050</name>
</gene>
<dbReference type="STRING" id="634436.SAMN05216361_0050"/>
<protein>
    <submittedName>
        <fullName evidence="1">Uncharacterized protein</fullName>
    </submittedName>
</protein>